<dbReference type="GO" id="GO:0030170">
    <property type="term" value="F:pyridoxal phosphate binding"/>
    <property type="evidence" value="ECO:0007669"/>
    <property type="project" value="TreeGrafter"/>
</dbReference>
<dbReference type="GO" id="GO:0008483">
    <property type="term" value="F:transaminase activity"/>
    <property type="evidence" value="ECO:0007669"/>
    <property type="project" value="TreeGrafter"/>
</dbReference>
<evidence type="ECO:0000256" key="1">
    <source>
        <dbReference type="PIRSR" id="PIRSR000390-1"/>
    </source>
</evidence>
<evidence type="ECO:0000313" key="5">
    <source>
        <dbReference type="Proteomes" id="UP000176723"/>
    </source>
</evidence>
<dbReference type="InterPro" id="IPR015424">
    <property type="entry name" value="PyrdxlP-dep_Trfase"/>
</dbReference>
<dbReference type="STRING" id="1797593.A3A65_02920"/>
<comment type="similarity">
    <text evidence="3">Belongs to the DegT/DnrJ/EryC1 family.</text>
</comment>
<dbReference type="GO" id="GO:0000271">
    <property type="term" value="P:polysaccharide biosynthetic process"/>
    <property type="evidence" value="ECO:0007669"/>
    <property type="project" value="TreeGrafter"/>
</dbReference>
<dbReference type="Pfam" id="PF01041">
    <property type="entry name" value="DegT_DnrJ_EryC1"/>
    <property type="match status" value="1"/>
</dbReference>
<comment type="caution">
    <text evidence="4">The sequence shown here is derived from an EMBL/GenBank/DDBJ whole genome shotgun (WGS) entry which is preliminary data.</text>
</comment>
<accession>A0A1G1W2T3</accession>
<dbReference type="InterPro" id="IPR015422">
    <property type="entry name" value="PyrdxlP-dep_Trfase_small"/>
</dbReference>
<evidence type="ECO:0000256" key="2">
    <source>
        <dbReference type="PIRSR" id="PIRSR000390-2"/>
    </source>
</evidence>
<reference evidence="4 5" key="1">
    <citation type="journal article" date="2016" name="Nat. Commun.">
        <title>Thousands of microbial genomes shed light on interconnected biogeochemical processes in an aquifer system.</title>
        <authorList>
            <person name="Anantharaman K."/>
            <person name="Brown C.T."/>
            <person name="Hug L.A."/>
            <person name="Sharon I."/>
            <person name="Castelle C.J."/>
            <person name="Probst A.J."/>
            <person name="Thomas B.C."/>
            <person name="Singh A."/>
            <person name="Wilkins M.J."/>
            <person name="Karaoz U."/>
            <person name="Brodie E.L."/>
            <person name="Williams K.H."/>
            <person name="Hubbard S.S."/>
            <person name="Banfield J.F."/>
        </authorList>
    </citation>
    <scope>NUCLEOTIDE SEQUENCE [LARGE SCALE GENOMIC DNA]</scope>
</reference>
<keyword evidence="2 3" id="KW-0663">Pyridoxal phosphate</keyword>
<feature type="active site" description="Proton acceptor" evidence="1">
    <location>
        <position position="198"/>
    </location>
</feature>
<dbReference type="CDD" id="cd00616">
    <property type="entry name" value="AHBA_syn"/>
    <property type="match status" value="1"/>
</dbReference>
<sequence>MAKRTQAPQIKRRHSRRRFLPLSVPTIGKEEISEVVKTLHSGWLTTGPKTQRFERLFARYIGVKHAVALNSCSAGLHLALLAHRIGPGDEVVLPSFTFASTANMVVNVGAIPVFADITKDTFTIDPVDVEEKLTRKTRAVLVVHYGGHPADLNKIQRIARKHHLVVIEDAAHAVGSEYHGKKIGSSGNTTCFSFYATKILTTGEGGMLTTNDDRVADFVYINRLHGISKDAWKRYAKGGSWRYEVKYAGWKYNMTDLQAALGLHQLRKLNHFLRIRKRYASLYDKQLGRLEHIRIPLQIPRTKHAYHLYPILLESFSRDHFINLLAEKNIGTSVHFIPLHLQPFYRKTFGYRKGDLPITEAVAEKIVSLPLYPRMTLDDINYVIASIQEILE</sequence>
<dbReference type="Proteomes" id="UP000176723">
    <property type="component" value="Unassembled WGS sequence"/>
</dbReference>
<dbReference type="InterPro" id="IPR000653">
    <property type="entry name" value="DegT/StrS_aminotransferase"/>
</dbReference>
<dbReference type="Gene3D" id="3.90.1150.10">
    <property type="entry name" value="Aspartate Aminotransferase, domain 1"/>
    <property type="match status" value="1"/>
</dbReference>
<evidence type="ECO:0000256" key="3">
    <source>
        <dbReference type="RuleBase" id="RU004508"/>
    </source>
</evidence>
<dbReference type="Gene3D" id="3.40.640.10">
    <property type="entry name" value="Type I PLP-dependent aspartate aminotransferase-like (Major domain)"/>
    <property type="match status" value="1"/>
</dbReference>
<gene>
    <name evidence="4" type="ORF">A3A65_02920</name>
</gene>
<organism evidence="4 5">
    <name type="scientific">Candidatus Chisholmbacteria bacterium RIFCSPLOWO2_01_FULL_49_14</name>
    <dbReference type="NCBI Taxonomy" id="1797593"/>
    <lineage>
        <taxon>Bacteria</taxon>
        <taxon>Candidatus Chisholmiibacteriota</taxon>
    </lineage>
</organism>
<dbReference type="PANTHER" id="PTHR30244:SF34">
    <property type="entry name" value="DTDP-4-AMINO-4,6-DIDEOXYGALACTOSE TRANSAMINASE"/>
    <property type="match status" value="1"/>
</dbReference>
<dbReference type="InterPro" id="IPR015421">
    <property type="entry name" value="PyrdxlP-dep_Trfase_major"/>
</dbReference>
<dbReference type="EMBL" id="MHCL01000007">
    <property type="protein sequence ID" value="OGY21972.1"/>
    <property type="molecule type" value="Genomic_DNA"/>
</dbReference>
<dbReference type="PIRSF" id="PIRSF000390">
    <property type="entry name" value="PLP_StrS"/>
    <property type="match status" value="1"/>
</dbReference>
<dbReference type="AlphaFoldDB" id="A0A1G1W2T3"/>
<dbReference type="SUPFAM" id="SSF53383">
    <property type="entry name" value="PLP-dependent transferases"/>
    <property type="match status" value="1"/>
</dbReference>
<dbReference type="PANTHER" id="PTHR30244">
    <property type="entry name" value="TRANSAMINASE"/>
    <property type="match status" value="1"/>
</dbReference>
<name>A0A1G1W2T3_9BACT</name>
<feature type="modified residue" description="N6-(pyridoxal phosphate)lysine" evidence="2">
    <location>
        <position position="198"/>
    </location>
</feature>
<proteinExistence type="inferred from homology"/>
<evidence type="ECO:0000313" key="4">
    <source>
        <dbReference type="EMBL" id="OGY21972.1"/>
    </source>
</evidence>
<protein>
    <submittedName>
        <fullName evidence="4">UDP-4-amino-4, 6-dideoxy-N-acetyl-beta-L-altrosamine transaminase</fullName>
    </submittedName>
</protein>